<comment type="caution">
    <text evidence="9">The sequence shown here is derived from an EMBL/GenBank/DDBJ whole genome shotgun (WGS) entry which is preliminary data.</text>
</comment>
<keyword evidence="10" id="KW-1185">Reference proteome</keyword>
<protein>
    <recommendedName>
        <fullName evidence="11">Glycosyltransferase family 31 protein</fullName>
    </recommendedName>
</protein>
<feature type="signal peptide" evidence="8">
    <location>
        <begin position="1"/>
        <end position="19"/>
    </location>
</feature>
<dbReference type="PANTHER" id="PTHR23033">
    <property type="entry name" value="BETA1,3-GALACTOSYLTRANSFERASE"/>
    <property type="match status" value="1"/>
</dbReference>
<comment type="similarity">
    <text evidence="2">Belongs to the glycosyltransferase 31 family. Beta3-Gal-T subfamily.</text>
</comment>
<feature type="region of interest" description="Disordered" evidence="7">
    <location>
        <begin position="378"/>
        <end position="411"/>
    </location>
</feature>
<evidence type="ECO:0000256" key="3">
    <source>
        <dbReference type="ARBA" id="ARBA00022692"/>
    </source>
</evidence>
<accession>A0A9P4Z1N9</accession>
<dbReference type="PANTHER" id="PTHR23033:SF40">
    <property type="entry name" value="APPLE DOMAIN-CONTAINING PROTEIN"/>
    <property type="match status" value="1"/>
</dbReference>
<keyword evidence="8" id="KW-0732">Signal</keyword>
<keyword evidence="3" id="KW-0812">Transmembrane</keyword>
<comment type="subcellular location">
    <subcellularLocation>
        <location evidence="1">Membrane</location>
        <topology evidence="1">Single-pass type II membrane protein</topology>
    </subcellularLocation>
</comment>
<evidence type="ECO:0000256" key="1">
    <source>
        <dbReference type="ARBA" id="ARBA00004606"/>
    </source>
</evidence>
<dbReference type="EMBL" id="JAANYQ010000002">
    <property type="protein sequence ID" value="KAF4125786.1"/>
    <property type="molecule type" value="Genomic_DNA"/>
</dbReference>
<name>A0A9P4Z1N9_9HYPO</name>
<evidence type="ECO:0000256" key="2">
    <source>
        <dbReference type="ARBA" id="ARBA00006462"/>
    </source>
</evidence>
<evidence type="ECO:0000313" key="10">
    <source>
        <dbReference type="Proteomes" id="UP000749293"/>
    </source>
</evidence>
<keyword evidence="5" id="KW-1133">Transmembrane helix</keyword>
<dbReference type="Gene3D" id="3.90.550.50">
    <property type="match status" value="1"/>
</dbReference>
<dbReference type="AlphaFoldDB" id="A0A9P4Z1N9"/>
<evidence type="ECO:0000256" key="4">
    <source>
        <dbReference type="ARBA" id="ARBA00022968"/>
    </source>
</evidence>
<evidence type="ECO:0000313" key="9">
    <source>
        <dbReference type="EMBL" id="KAF4125786.1"/>
    </source>
</evidence>
<dbReference type="Proteomes" id="UP000749293">
    <property type="component" value="Unassembled WGS sequence"/>
</dbReference>
<dbReference type="OrthoDB" id="414175at2759"/>
<feature type="chain" id="PRO_5040454968" description="Glycosyltransferase family 31 protein" evidence="8">
    <location>
        <begin position="20"/>
        <end position="528"/>
    </location>
</feature>
<sequence length="528" mass="60448">MVSRAWRVALVLCLTVLLAVPLYQLSTDAESEYAYAQEASQFYHHVSGYFTSSSTGDVHNNTLYGDGTRQEVQPQFNFSSACHDFPDTEGILFLMKTGATESFDRLPTQLLTTMSCLPDFLIFSDLEQQIGKFHIYNVLDRVDEIIRQTQPEFDLYEAEQRCPVSQKDCTADMIGGWDLDKYKFLNMAVRTWEMRPGMKWYVFAESDTYIFWPGMVSWLRNHAPGGESYIGSVALLNDMPFAHGGSGYVLSGDLMRRMVNDLPDLAARYDERATQECCGDFLMSVAVREAGTKVLQAHPMFNGEKPNTLPFGPSQWCQPLLSMHHVDAEEISMLWQYEETRANKSDVTQIKDIYHAFVEPHLVTRRRDWDNLADEVCLVGPSPGEQEGPGDEERYRQKPEEEKTVVETEAHQSPDACARVCEAEGLAVDEAMYRSLVDDDDKARYIRQLYEERIHDHDGGIQFRQQRTCFQWRYHHGACCTASGIKLGSPSYEEEDADKWTSGWFTRGIDDWIDARGECVQVEWQEPF</sequence>
<evidence type="ECO:0008006" key="11">
    <source>
        <dbReference type="Google" id="ProtNLM"/>
    </source>
</evidence>
<keyword evidence="6" id="KW-0472">Membrane</keyword>
<evidence type="ECO:0000256" key="8">
    <source>
        <dbReference type="SAM" id="SignalP"/>
    </source>
</evidence>
<reference evidence="9" key="1">
    <citation type="submission" date="2020-03" db="EMBL/GenBank/DDBJ databases">
        <title>Site-based positive gene gene selection in Geosmithia morbida across the United States reveals a broad range of putative effectors and factors for local host and environmental adapation.</title>
        <authorList>
            <person name="Onufrak A."/>
            <person name="Murdoch R.W."/>
            <person name="Gazis R."/>
            <person name="Huff M."/>
            <person name="Staton M."/>
            <person name="Klingeman W."/>
            <person name="Hadziabdic D."/>
        </authorList>
    </citation>
    <scope>NUCLEOTIDE SEQUENCE</scope>
    <source>
        <strain evidence="9">1262</strain>
    </source>
</reference>
<evidence type="ECO:0000256" key="7">
    <source>
        <dbReference type="SAM" id="MobiDB-lite"/>
    </source>
</evidence>
<proteinExistence type="inferred from homology"/>
<dbReference type="GeneID" id="55967262"/>
<organism evidence="9 10">
    <name type="scientific">Geosmithia morbida</name>
    <dbReference type="NCBI Taxonomy" id="1094350"/>
    <lineage>
        <taxon>Eukaryota</taxon>
        <taxon>Fungi</taxon>
        <taxon>Dikarya</taxon>
        <taxon>Ascomycota</taxon>
        <taxon>Pezizomycotina</taxon>
        <taxon>Sordariomycetes</taxon>
        <taxon>Hypocreomycetidae</taxon>
        <taxon>Hypocreales</taxon>
        <taxon>Bionectriaceae</taxon>
        <taxon>Geosmithia</taxon>
    </lineage>
</organism>
<dbReference type="InterPro" id="IPR026050">
    <property type="entry name" value="C1GALT1/C1GALT1_chp1"/>
</dbReference>
<gene>
    <name evidence="9" type="ORF">GMORB2_1032</name>
</gene>
<dbReference type="RefSeq" id="XP_035324438.1">
    <property type="nucleotide sequence ID" value="XM_035463014.1"/>
</dbReference>
<evidence type="ECO:0000256" key="5">
    <source>
        <dbReference type="ARBA" id="ARBA00022989"/>
    </source>
</evidence>
<evidence type="ECO:0000256" key="6">
    <source>
        <dbReference type="ARBA" id="ARBA00023136"/>
    </source>
</evidence>
<feature type="compositionally biased region" description="Basic and acidic residues" evidence="7">
    <location>
        <begin position="391"/>
        <end position="411"/>
    </location>
</feature>
<keyword evidence="4" id="KW-0735">Signal-anchor</keyword>
<dbReference type="GO" id="GO:0016020">
    <property type="term" value="C:membrane"/>
    <property type="evidence" value="ECO:0007669"/>
    <property type="project" value="UniProtKB-SubCell"/>
</dbReference>